<dbReference type="EMBL" id="JACFYJ010000014">
    <property type="protein sequence ID" value="MEI5997768.1"/>
    <property type="molecule type" value="Genomic_DNA"/>
</dbReference>
<proteinExistence type="predicted"/>
<keyword evidence="2" id="KW-1185">Reference proteome</keyword>
<comment type="caution">
    <text evidence="1">The sequence shown here is derived from an EMBL/GenBank/DDBJ whole genome shotgun (WGS) entry which is preliminary data.</text>
</comment>
<dbReference type="Proteomes" id="UP001386437">
    <property type="component" value="Unassembled WGS sequence"/>
</dbReference>
<sequence length="72" mass="7923">MADVRDLTPTAESTGIRLRAGPAVSMTVHRNAAPGRPVRLDPVRFEYHAAASRSDKRGFSYPFLLDSVRCHA</sequence>
<organism evidence="1 2">
    <name type="scientific">Paraburkholderia bengalensis</name>
    <dbReference type="NCBI Taxonomy" id="2747562"/>
    <lineage>
        <taxon>Bacteria</taxon>
        <taxon>Pseudomonadati</taxon>
        <taxon>Pseudomonadota</taxon>
        <taxon>Betaproteobacteria</taxon>
        <taxon>Burkholderiales</taxon>
        <taxon>Burkholderiaceae</taxon>
        <taxon>Paraburkholderia</taxon>
    </lineage>
</organism>
<accession>A0ABU8IQ79</accession>
<reference evidence="1 2" key="1">
    <citation type="journal article" date="2022" name="Arch. Microbiol.">
        <title>Paraburkholderia bengalensis sp. nov. isolated from roots of Oryza sativa, IR64.</title>
        <authorList>
            <person name="Nag P."/>
            <person name="Mondal N."/>
            <person name="Sarkar J."/>
            <person name="Das S."/>
        </authorList>
    </citation>
    <scope>NUCLEOTIDE SEQUENCE [LARGE SCALE GENOMIC DNA]</scope>
    <source>
        <strain evidence="1 2">IR64_4_BI</strain>
    </source>
</reference>
<protein>
    <submittedName>
        <fullName evidence="1">Uncharacterized protein</fullName>
    </submittedName>
</protein>
<dbReference type="RefSeq" id="WP_336597984.1">
    <property type="nucleotide sequence ID" value="NZ_JACFYJ010000014.1"/>
</dbReference>
<gene>
    <name evidence="1" type="ORF">H3V53_11295</name>
</gene>
<evidence type="ECO:0000313" key="2">
    <source>
        <dbReference type="Proteomes" id="UP001386437"/>
    </source>
</evidence>
<name>A0ABU8IQ79_9BURK</name>
<evidence type="ECO:0000313" key="1">
    <source>
        <dbReference type="EMBL" id="MEI5997768.1"/>
    </source>
</evidence>